<reference evidence="2 3" key="1">
    <citation type="submission" date="2016-06" db="EMBL/GenBank/DDBJ databases">
        <authorList>
            <person name="Kjaerup R.B."/>
            <person name="Dalgaard T.S."/>
            <person name="Juul-Madsen H.R."/>
        </authorList>
    </citation>
    <scope>NUCLEOTIDE SEQUENCE [LARGE SCALE GENOMIC DNA]</scope>
    <source>
        <strain evidence="2 3">DSM 43904</strain>
    </source>
</reference>
<dbReference type="RefSeq" id="WP_231928654.1">
    <property type="nucleotide sequence ID" value="NZ_LT607750.1"/>
</dbReference>
<dbReference type="AlphaFoldDB" id="A0A1C5HZW2"/>
<organism evidence="2 3">
    <name type="scientific">Micromonospora echinaurantiaca</name>
    <dbReference type="NCBI Taxonomy" id="47857"/>
    <lineage>
        <taxon>Bacteria</taxon>
        <taxon>Bacillati</taxon>
        <taxon>Actinomycetota</taxon>
        <taxon>Actinomycetes</taxon>
        <taxon>Micromonosporales</taxon>
        <taxon>Micromonosporaceae</taxon>
        <taxon>Micromonospora</taxon>
    </lineage>
</organism>
<dbReference type="SUPFAM" id="SSF55961">
    <property type="entry name" value="Bet v1-like"/>
    <property type="match status" value="1"/>
</dbReference>
<dbReference type="EMBL" id="LT607750">
    <property type="protein sequence ID" value="SCG51528.1"/>
    <property type="molecule type" value="Genomic_DNA"/>
</dbReference>
<gene>
    <name evidence="2" type="ORF">GA0070609_2540</name>
</gene>
<dbReference type="Proteomes" id="UP000198217">
    <property type="component" value="Chromosome I"/>
</dbReference>
<name>A0A1C5HZW2_9ACTN</name>
<evidence type="ECO:0000313" key="2">
    <source>
        <dbReference type="EMBL" id="SCG51528.1"/>
    </source>
</evidence>
<accession>A0A1C5HZW2</accession>
<sequence>MSRRNPSREPAAPPRADGATATGLLEAGSRRRNQPPPPAVVFEALTEPDRDPARPWLRLLDDEQPPRILRAEHPRLVVWSSLWPRRPDAQVRFELEFDGTYGTELRWTLLVSEPLPDQSLLGHLRKRMNQLVNGNLRRTFGQ</sequence>
<protein>
    <recommendedName>
        <fullName evidence="4">Polyketide cyclase / dehydrase and lipid transport</fullName>
    </recommendedName>
</protein>
<evidence type="ECO:0000313" key="3">
    <source>
        <dbReference type="Proteomes" id="UP000198217"/>
    </source>
</evidence>
<evidence type="ECO:0000256" key="1">
    <source>
        <dbReference type="SAM" id="MobiDB-lite"/>
    </source>
</evidence>
<keyword evidence="3" id="KW-1185">Reference proteome</keyword>
<evidence type="ECO:0008006" key="4">
    <source>
        <dbReference type="Google" id="ProtNLM"/>
    </source>
</evidence>
<feature type="region of interest" description="Disordered" evidence="1">
    <location>
        <begin position="1"/>
        <end position="47"/>
    </location>
</feature>
<proteinExistence type="predicted"/>